<organism evidence="1 2">
    <name type="scientific">Candidatus Scatousia excrementigallinarum</name>
    <dbReference type="NCBI Taxonomy" id="2840935"/>
    <lineage>
        <taxon>Bacteria</taxon>
        <taxon>Candidatus Scatousia</taxon>
    </lineage>
</organism>
<accession>A0A9D1F0X5</accession>
<proteinExistence type="predicted"/>
<evidence type="ECO:0000313" key="1">
    <source>
        <dbReference type="EMBL" id="HIS37540.1"/>
    </source>
</evidence>
<name>A0A9D1F0X5_9BACT</name>
<reference evidence="1" key="1">
    <citation type="submission" date="2020-10" db="EMBL/GenBank/DDBJ databases">
        <authorList>
            <person name="Gilroy R."/>
        </authorList>
    </citation>
    <scope>NUCLEOTIDE SEQUENCE</scope>
    <source>
        <strain evidence="1">6276</strain>
    </source>
</reference>
<comment type="caution">
    <text evidence="1">The sequence shown here is derived from an EMBL/GenBank/DDBJ whole genome shotgun (WGS) entry which is preliminary data.</text>
</comment>
<evidence type="ECO:0000313" key="2">
    <source>
        <dbReference type="Proteomes" id="UP000823928"/>
    </source>
</evidence>
<dbReference type="Proteomes" id="UP000823928">
    <property type="component" value="Unassembled WGS sequence"/>
</dbReference>
<evidence type="ECO:0008006" key="3">
    <source>
        <dbReference type="Google" id="ProtNLM"/>
    </source>
</evidence>
<protein>
    <recommendedName>
        <fullName evidence="3">DUF1292 domain-containing protein</fullName>
    </recommendedName>
</protein>
<dbReference type="EMBL" id="DVIU01000270">
    <property type="protein sequence ID" value="HIS37540.1"/>
    <property type="molecule type" value="Genomic_DNA"/>
</dbReference>
<dbReference type="AlphaFoldDB" id="A0A9D1F0X5"/>
<sequence>MKSKGNKLPSGQVTCRLLDDEMVDIVMVNEDGQELIFRRVYSTVEDDVVYVILAPIGGVSGMASNEAMLFRVSEDETLSVSKDWELNHKIFQEYYKTLKEN</sequence>
<gene>
    <name evidence="1" type="ORF">IAC10_13120</name>
</gene>
<reference evidence="1" key="2">
    <citation type="journal article" date="2021" name="PeerJ">
        <title>Extensive microbial diversity within the chicken gut microbiome revealed by metagenomics and culture.</title>
        <authorList>
            <person name="Gilroy R."/>
            <person name="Ravi A."/>
            <person name="Getino M."/>
            <person name="Pursley I."/>
            <person name="Horton D.L."/>
            <person name="Alikhan N.F."/>
            <person name="Baker D."/>
            <person name="Gharbi K."/>
            <person name="Hall N."/>
            <person name="Watson M."/>
            <person name="Adriaenssens E.M."/>
            <person name="Foster-Nyarko E."/>
            <person name="Jarju S."/>
            <person name="Secka A."/>
            <person name="Antonio M."/>
            <person name="Oren A."/>
            <person name="Chaudhuri R.R."/>
            <person name="La Ragione R."/>
            <person name="Hildebrand F."/>
            <person name="Pallen M.J."/>
        </authorList>
    </citation>
    <scope>NUCLEOTIDE SEQUENCE</scope>
    <source>
        <strain evidence="1">6276</strain>
    </source>
</reference>